<evidence type="ECO:0000313" key="3">
    <source>
        <dbReference type="EMBL" id="KOA84188.1"/>
    </source>
</evidence>
<dbReference type="Pfam" id="PF01255">
    <property type="entry name" value="Prenyltransf"/>
    <property type="match status" value="1"/>
</dbReference>
<evidence type="ECO:0000313" key="4">
    <source>
        <dbReference type="Proteomes" id="UP000037540"/>
    </source>
</evidence>
<reference evidence="3 4" key="1">
    <citation type="submission" date="2015-07" db="EMBL/GenBank/DDBJ databases">
        <title>Draft genome sequences of 17 French Clostridium botulinum group III.</title>
        <authorList>
            <person name="Woudstra C."/>
            <person name="Le Marechal C."/>
            <person name="Souillard R."/>
            <person name="Bayon-Auboyer M.-H."/>
            <person name="Dessouter D."/>
            <person name="Fach P."/>
        </authorList>
    </citation>
    <scope>NUCLEOTIDE SEQUENCE [LARGE SCALE GENOMIC DNA]</scope>
    <source>
        <strain evidence="3 4">12LNRI-CD</strain>
    </source>
</reference>
<dbReference type="EMBL" id="LGVR01000071">
    <property type="protein sequence ID" value="KOA84188.1"/>
    <property type="molecule type" value="Genomic_DNA"/>
</dbReference>
<gene>
    <name evidence="3" type="ORF">ADU74_11570</name>
</gene>
<sequence>MRIPNHIGIIPDGNRRWAINNGLTKEKGYDSGLNPGLILFRLCKKIGIKEITYYGFTTDNTKRPKIQRLAFSKACVDAVNLLSKEDADLLVVGNYDSPMFPKELLPFTKRKTFGKGGIKVNFLVNYGWEWDLSNLKENTSSNRNTIANTLKSNDISRVDLIIRWGGRRRLSGFLPVQSIYSDFYVVDDYWPNFNKDHFYNALKWYNTQDITLGG</sequence>
<dbReference type="GO" id="GO:0045547">
    <property type="term" value="F:ditrans,polycis-polyprenyl diphosphate synthase [(2E,6E)-farnesyl diphosphate specific] activity"/>
    <property type="evidence" value="ECO:0007669"/>
    <property type="project" value="TreeGrafter"/>
</dbReference>
<dbReference type="GO" id="GO:0016094">
    <property type="term" value="P:polyprenol biosynthetic process"/>
    <property type="evidence" value="ECO:0007669"/>
    <property type="project" value="TreeGrafter"/>
</dbReference>
<dbReference type="Gene3D" id="3.40.1180.10">
    <property type="entry name" value="Decaprenyl diphosphate synthase-like"/>
    <property type="match status" value="1"/>
</dbReference>
<organism evidence="3 4">
    <name type="scientific">Clostridium botulinum</name>
    <dbReference type="NCBI Taxonomy" id="1491"/>
    <lineage>
        <taxon>Bacteria</taxon>
        <taxon>Bacillati</taxon>
        <taxon>Bacillota</taxon>
        <taxon>Clostridia</taxon>
        <taxon>Eubacteriales</taxon>
        <taxon>Clostridiaceae</taxon>
        <taxon>Clostridium</taxon>
    </lineage>
</organism>
<dbReference type="InterPro" id="IPR036424">
    <property type="entry name" value="UPP_synth-like_sf"/>
</dbReference>
<dbReference type="PANTHER" id="PTHR10291">
    <property type="entry name" value="DEHYDRODOLICHYL DIPHOSPHATE SYNTHASE FAMILY MEMBER"/>
    <property type="match status" value="1"/>
</dbReference>
<evidence type="ECO:0000256" key="2">
    <source>
        <dbReference type="ARBA" id="ARBA00038453"/>
    </source>
</evidence>
<keyword evidence="1" id="KW-0808">Transferase</keyword>
<comment type="similarity">
    <text evidence="2">Belongs to the UPP synthase family. Z-FPP synthase subfamily.</text>
</comment>
<dbReference type="InterPro" id="IPR001441">
    <property type="entry name" value="UPP_synth-like"/>
</dbReference>
<dbReference type="SUPFAM" id="SSF64005">
    <property type="entry name" value="Undecaprenyl diphosphate synthase"/>
    <property type="match status" value="1"/>
</dbReference>
<protein>
    <submittedName>
        <fullName evidence="3">Dihydroorotate dehydrogenase</fullName>
    </submittedName>
</protein>
<proteinExistence type="inferred from homology"/>
<comment type="caution">
    <text evidence="3">The sequence shown here is derived from an EMBL/GenBank/DDBJ whole genome shotgun (WGS) entry which is preliminary data.</text>
</comment>
<dbReference type="OrthoDB" id="4191603at2"/>
<dbReference type="PANTHER" id="PTHR10291:SF43">
    <property type="entry name" value="DEHYDRODOLICHYL DIPHOSPHATE SYNTHASE COMPLEX SUBUNIT DHDDS"/>
    <property type="match status" value="1"/>
</dbReference>
<evidence type="ECO:0000256" key="1">
    <source>
        <dbReference type="ARBA" id="ARBA00022679"/>
    </source>
</evidence>
<accession>A0A9Q1UXF0</accession>
<name>A0A9Q1UXF0_CLOBO</name>
<dbReference type="RefSeq" id="WP_013726108.1">
    <property type="nucleotide sequence ID" value="NZ_LGVO01000023.1"/>
</dbReference>
<dbReference type="Proteomes" id="UP000037540">
    <property type="component" value="Unassembled WGS sequence"/>
</dbReference>
<dbReference type="AlphaFoldDB" id="A0A9Q1UXF0"/>
<dbReference type="CDD" id="cd00475">
    <property type="entry name" value="Cis_IPPS"/>
    <property type="match status" value="1"/>
</dbReference>